<dbReference type="Pfam" id="PF05485">
    <property type="entry name" value="THAP"/>
    <property type="match status" value="1"/>
</dbReference>
<keyword evidence="3" id="KW-0862">Zinc</keyword>
<keyword evidence="9" id="KW-1185">Reference proteome</keyword>
<proteinExistence type="predicted"/>
<evidence type="ECO:0000256" key="6">
    <source>
        <dbReference type="SAM" id="Coils"/>
    </source>
</evidence>
<evidence type="ECO:0000259" key="7">
    <source>
        <dbReference type="PROSITE" id="PS50950"/>
    </source>
</evidence>
<dbReference type="InterPro" id="IPR006612">
    <property type="entry name" value="THAP_Znf"/>
</dbReference>
<dbReference type="SUPFAM" id="SSF57716">
    <property type="entry name" value="Glucocorticoid receptor-like (DNA-binding domain)"/>
    <property type="match status" value="1"/>
</dbReference>
<sequence>MVRACSVFNCTSTGIMPSHTFPINTKIREKWMKSLILKPYKENEINKLRVCYKHFKENDYTGSPKLRRLIRTAVLFMTTDTCTIQINNITKSQEQNVLQHQETITDLQWNVAQMQMNVRLSEPEKQQENVAQMQIDIENLSEQQEKQQENVAQMQIDIEYLSEQQEKQQENVAQMQIDMENLSEQQEKQQQNAAQFQASIDKLSQMQIQHHNQIQKLKQGIELCKTNQNSQARSSNPTKITRRMRLSPTAQILYDNNRKLQAQKRRMKRTIKRE</sequence>
<feature type="coiled-coil region" evidence="6">
    <location>
        <begin position="130"/>
        <end position="199"/>
    </location>
</feature>
<keyword evidence="6" id="KW-0175">Coiled coil</keyword>
<dbReference type="AlphaFoldDB" id="A0A151IXI1"/>
<evidence type="ECO:0000256" key="1">
    <source>
        <dbReference type="ARBA" id="ARBA00022723"/>
    </source>
</evidence>
<keyword evidence="1" id="KW-0479">Metal-binding</keyword>
<name>A0A151IXI1_9HYME</name>
<dbReference type="EMBL" id="KQ980807">
    <property type="protein sequence ID" value="KYN12734.1"/>
    <property type="molecule type" value="Genomic_DNA"/>
</dbReference>
<dbReference type="SMART" id="SM00980">
    <property type="entry name" value="THAP"/>
    <property type="match status" value="1"/>
</dbReference>
<dbReference type="GO" id="GO:0003677">
    <property type="term" value="F:DNA binding"/>
    <property type="evidence" value="ECO:0007669"/>
    <property type="project" value="UniProtKB-UniRule"/>
</dbReference>
<gene>
    <name evidence="8" type="ORF">ALC57_15093</name>
</gene>
<feature type="domain" description="THAP-type" evidence="7">
    <location>
        <begin position="1"/>
        <end position="78"/>
    </location>
</feature>
<keyword evidence="2 5" id="KW-0863">Zinc-finger</keyword>
<protein>
    <recommendedName>
        <fullName evidence="7">THAP-type domain-containing protein</fullName>
    </recommendedName>
</protein>
<dbReference type="STRING" id="471704.A0A151IXI1"/>
<evidence type="ECO:0000256" key="3">
    <source>
        <dbReference type="ARBA" id="ARBA00022833"/>
    </source>
</evidence>
<keyword evidence="4 5" id="KW-0238">DNA-binding</keyword>
<dbReference type="Proteomes" id="UP000078492">
    <property type="component" value="Unassembled WGS sequence"/>
</dbReference>
<dbReference type="Gene3D" id="6.20.210.20">
    <property type="entry name" value="THAP domain"/>
    <property type="match status" value="1"/>
</dbReference>
<evidence type="ECO:0000256" key="2">
    <source>
        <dbReference type="ARBA" id="ARBA00022771"/>
    </source>
</evidence>
<reference evidence="8 9" key="1">
    <citation type="submission" date="2015-09" db="EMBL/GenBank/DDBJ databases">
        <title>Trachymyrmex cornetzi WGS genome.</title>
        <authorList>
            <person name="Nygaard S."/>
            <person name="Hu H."/>
            <person name="Boomsma J."/>
            <person name="Zhang G."/>
        </authorList>
    </citation>
    <scope>NUCLEOTIDE SEQUENCE [LARGE SCALE GENOMIC DNA]</scope>
    <source>
        <strain evidence="8">Tcor2-1</strain>
        <tissue evidence="8">Whole body</tissue>
    </source>
</reference>
<accession>A0A151IXI1</accession>
<organism evidence="8 9">
    <name type="scientific">Trachymyrmex cornetzi</name>
    <dbReference type="NCBI Taxonomy" id="471704"/>
    <lineage>
        <taxon>Eukaryota</taxon>
        <taxon>Metazoa</taxon>
        <taxon>Ecdysozoa</taxon>
        <taxon>Arthropoda</taxon>
        <taxon>Hexapoda</taxon>
        <taxon>Insecta</taxon>
        <taxon>Pterygota</taxon>
        <taxon>Neoptera</taxon>
        <taxon>Endopterygota</taxon>
        <taxon>Hymenoptera</taxon>
        <taxon>Apocrita</taxon>
        <taxon>Aculeata</taxon>
        <taxon>Formicoidea</taxon>
        <taxon>Formicidae</taxon>
        <taxon>Myrmicinae</taxon>
        <taxon>Trachymyrmex</taxon>
    </lineage>
</organism>
<dbReference type="GO" id="GO:0008270">
    <property type="term" value="F:zinc ion binding"/>
    <property type="evidence" value="ECO:0007669"/>
    <property type="project" value="UniProtKB-KW"/>
</dbReference>
<dbReference type="PROSITE" id="PS50950">
    <property type="entry name" value="ZF_THAP"/>
    <property type="match status" value="1"/>
</dbReference>
<evidence type="ECO:0000256" key="5">
    <source>
        <dbReference type="PROSITE-ProRule" id="PRU00309"/>
    </source>
</evidence>
<evidence type="ECO:0000313" key="8">
    <source>
        <dbReference type="EMBL" id="KYN12734.1"/>
    </source>
</evidence>
<dbReference type="InterPro" id="IPR038441">
    <property type="entry name" value="THAP_Znf_sf"/>
</dbReference>
<evidence type="ECO:0000313" key="9">
    <source>
        <dbReference type="Proteomes" id="UP000078492"/>
    </source>
</evidence>
<evidence type="ECO:0000256" key="4">
    <source>
        <dbReference type="ARBA" id="ARBA00023125"/>
    </source>
</evidence>